<keyword evidence="2" id="KW-0472">Membrane</keyword>
<accession>A0A1Y2C8E7</accession>
<evidence type="ECO:0008006" key="5">
    <source>
        <dbReference type="Google" id="ProtNLM"/>
    </source>
</evidence>
<evidence type="ECO:0000313" key="4">
    <source>
        <dbReference type="Proteomes" id="UP000193642"/>
    </source>
</evidence>
<evidence type="ECO:0000256" key="2">
    <source>
        <dbReference type="SAM" id="Phobius"/>
    </source>
</evidence>
<dbReference type="Proteomes" id="UP000193642">
    <property type="component" value="Unassembled WGS sequence"/>
</dbReference>
<keyword evidence="2" id="KW-0812">Transmembrane</keyword>
<evidence type="ECO:0000313" key="3">
    <source>
        <dbReference type="EMBL" id="ORY43302.1"/>
    </source>
</evidence>
<comment type="caution">
    <text evidence="3">The sequence shown here is derived from an EMBL/GenBank/DDBJ whole genome shotgun (WGS) entry which is preliminary data.</text>
</comment>
<keyword evidence="2" id="KW-1133">Transmembrane helix</keyword>
<sequence length="405" mass="44304">MAFRQIQYVLMSISAVASSTIPFGCLADSDFSISALSMVITEPSIAPEPCLHHCLRYQYAWIQSSTCGCSNDIPQLTNSNYITSAGGCTAVCLTSSCPSFWSIYTKGTSNGRDSVAYPLQSSTSSNSPSNYDQSSNFQTIWSPAIMIPLAFCILLIFGVCWFSLFRWNRYATQPTSPSFIDSPVTPKMKHISTSISSIETKMTIPIYIPGSSSPPPESEPSQPQPQPQEPTPFTTHNNEIESPLVRHGTAEPILPNTATHHRNQHNHHDAVTIGIVTAILDWPSPHHPRNIPTPPTHRTSFSISSTRHSTEYYHPQSHQIPPRGSANGTPIPIRSESVTSGGHVLGAMPVYGIGERDLDCDEEEILSEEGDEDAEDDLEIVKRGRRSSSSLFMEAVEVNAAIENG</sequence>
<protein>
    <recommendedName>
        <fullName evidence="5">WSC domain-containing protein</fullName>
    </recommendedName>
</protein>
<feature type="transmembrane region" description="Helical" evidence="2">
    <location>
        <begin position="140"/>
        <end position="164"/>
    </location>
</feature>
<feature type="compositionally biased region" description="Pro residues" evidence="1">
    <location>
        <begin position="212"/>
        <end position="230"/>
    </location>
</feature>
<reference evidence="3 4" key="1">
    <citation type="submission" date="2016-07" db="EMBL/GenBank/DDBJ databases">
        <title>Pervasive Adenine N6-methylation of Active Genes in Fungi.</title>
        <authorList>
            <consortium name="DOE Joint Genome Institute"/>
            <person name="Mondo S.J."/>
            <person name="Dannebaum R.O."/>
            <person name="Kuo R.C."/>
            <person name="Labutti K."/>
            <person name="Haridas S."/>
            <person name="Kuo A."/>
            <person name="Salamov A."/>
            <person name="Ahrendt S.R."/>
            <person name="Lipzen A."/>
            <person name="Sullivan W."/>
            <person name="Andreopoulos W.B."/>
            <person name="Clum A."/>
            <person name="Lindquist E."/>
            <person name="Daum C."/>
            <person name="Ramamoorthy G.K."/>
            <person name="Gryganskyi A."/>
            <person name="Culley D."/>
            <person name="Magnuson J.K."/>
            <person name="James T.Y."/>
            <person name="O'Malley M.A."/>
            <person name="Stajich J.E."/>
            <person name="Spatafora J.W."/>
            <person name="Visel A."/>
            <person name="Grigoriev I.V."/>
        </authorList>
    </citation>
    <scope>NUCLEOTIDE SEQUENCE [LARGE SCALE GENOMIC DNA]</scope>
    <source>
        <strain evidence="3 4">JEL800</strain>
    </source>
</reference>
<dbReference type="EMBL" id="MCGO01000025">
    <property type="protein sequence ID" value="ORY43302.1"/>
    <property type="molecule type" value="Genomic_DNA"/>
</dbReference>
<feature type="region of interest" description="Disordered" evidence="1">
    <location>
        <begin position="206"/>
        <end position="238"/>
    </location>
</feature>
<evidence type="ECO:0000256" key="1">
    <source>
        <dbReference type="SAM" id="MobiDB-lite"/>
    </source>
</evidence>
<organism evidence="3 4">
    <name type="scientific">Rhizoclosmatium globosum</name>
    <dbReference type="NCBI Taxonomy" id="329046"/>
    <lineage>
        <taxon>Eukaryota</taxon>
        <taxon>Fungi</taxon>
        <taxon>Fungi incertae sedis</taxon>
        <taxon>Chytridiomycota</taxon>
        <taxon>Chytridiomycota incertae sedis</taxon>
        <taxon>Chytridiomycetes</taxon>
        <taxon>Chytridiales</taxon>
        <taxon>Chytriomycetaceae</taxon>
        <taxon>Rhizoclosmatium</taxon>
    </lineage>
</organism>
<name>A0A1Y2C8E7_9FUNG</name>
<gene>
    <name evidence="3" type="ORF">BCR33DRAFT_257607</name>
</gene>
<proteinExistence type="predicted"/>
<dbReference type="AlphaFoldDB" id="A0A1Y2C8E7"/>
<keyword evidence="4" id="KW-1185">Reference proteome</keyword>